<dbReference type="EMBL" id="JBHLTR010000097">
    <property type="protein sequence ID" value="MFC0561970.1"/>
    <property type="molecule type" value="Genomic_DNA"/>
</dbReference>
<feature type="coiled-coil region" evidence="1">
    <location>
        <begin position="356"/>
        <end position="411"/>
    </location>
</feature>
<dbReference type="RefSeq" id="WP_273847774.1">
    <property type="nucleotide sequence ID" value="NZ_JAQQWT010000034.1"/>
</dbReference>
<keyword evidence="3" id="KW-1185">Reference proteome</keyword>
<evidence type="ECO:0000256" key="1">
    <source>
        <dbReference type="SAM" id="Coils"/>
    </source>
</evidence>
<keyword evidence="1" id="KW-0175">Coiled coil</keyword>
<gene>
    <name evidence="2" type="ORF">ACFFH4_24165</name>
</gene>
<evidence type="ECO:0000313" key="2">
    <source>
        <dbReference type="EMBL" id="MFC0561970.1"/>
    </source>
</evidence>
<reference evidence="2 3" key="1">
    <citation type="submission" date="2024-09" db="EMBL/GenBank/DDBJ databases">
        <authorList>
            <person name="Sun Q."/>
            <person name="Mori K."/>
        </authorList>
    </citation>
    <scope>NUCLEOTIDE SEQUENCE [LARGE SCALE GENOMIC DNA]</scope>
    <source>
        <strain evidence="2 3">NCAIM B.02301</strain>
    </source>
</reference>
<evidence type="ECO:0000313" key="3">
    <source>
        <dbReference type="Proteomes" id="UP001589833"/>
    </source>
</evidence>
<feature type="coiled-coil region" evidence="1">
    <location>
        <begin position="18"/>
        <end position="311"/>
    </location>
</feature>
<sequence>MYSTNVKMNDTIQLQQKIIYFKAELAKYQAKVKDYENDYHYSQLKKLKEENLQLMEEKKAISLQLKAASEEFENSLEEFKNQVVTFTEQESSFHSRLSQKQEEIERLKKEKETYEKDLGLKIDAALAKEKEINQHKIAKLEQTINGLKENNEALTSNLQKLNDERKSEEQKHVKFTQKIQSLQNELHDSNKDKSNFKKHNHDLQEEINHLKTKIIQMEDSQKIDTNETEIKLQETHVKLENALKNHQQYEKDISALNQENSDLKTMTSQLKEELLENKNHNKQLTEQITALQKASEDYSSLQEAHDLLKQEMQNSQHHLNEMYIKFNDSHFNHPSNLSSEGQQADDITTINELDILKQLEYQFKELLDQSFEYEEQLDSKFIIIHELENKLNELTQEIEEIQNNTQTEELISNQDDTEWTT</sequence>
<accession>A0ABV6NMH8</accession>
<comment type="caution">
    <text evidence="2">The sequence shown here is derived from an EMBL/GenBank/DDBJ whole genome shotgun (WGS) entry which is preliminary data.</text>
</comment>
<evidence type="ECO:0008006" key="4">
    <source>
        <dbReference type="Google" id="ProtNLM"/>
    </source>
</evidence>
<name>A0ABV6NMH8_9BACI</name>
<organism evidence="2 3">
    <name type="scientific">Halalkalibacter alkalisediminis</name>
    <dbReference type="NCBI Taxonomy" id="935616"/>
    <lineage>
        <taxon>Bacteria</taxon>
        <taxon>Bacillati</taxon>
        <taxon>Bacillota</taxon>
        <taxon>Bacilli</taxon>
        <taxon>Bacillales</taxon>
        <taxon>Bacillaceae</taxon>
        <taxon>Halalkalibacter</taxon>
    </lineage>
</organism>
<dbReference type="Proteomes" id="UP001589833">
    <property type="component" value="Unassembled WGS sequence"/>
</dbReference>
<proteinExistence type="predicted"/>
<protein>
    <recommendedName>
        <fullName evidence="4">Chromosome partition protein Smc</fullName>
    </recommendedName>
</protein>